<dbReference type="EMBL" id="KN831770">
    <property type="protein sequence ID" value="KIM47223.1"/>
    <property type="molecule type" value="Genomic_DNA"/>
</dbReference>
<name>A0A0C2YBL3_HEBCY</name>
<feature type="compositionally biased region" description="Polar residues" evidence="1">
    <location>
        <begin position="1"/>
        <end position="15"/>
    </location>
</feature>
<reference evidence="3" key="2">
    <citation type="submission" date="2015-01" db="EMBL/GenBank/DDBJ databases">
        <title>Evolutionary Origins and Diversification of the Mycorrhizal Mutualists.</title>
        <authorList>
            <consortium name="DOE Joint Genome Institute"/>
            <consortium name="Mycorrhizal Genomics Consortium"/>
            <person name="Kohler A."/>
            <person name="Kuo A."/>
            <person name="Nagy L.G."/>
            <person name="Floudas D."/>
            <person name="Copeland A."/>
            <person name="Barry K.W."/>
            <person name="Cichocki N."/>
            <person name="Veneault-Fourrey C."/>
            <person name="LaButti K."/>
            <person name="Lindquist E.A."/>
            <person name="Lipzen A."/>
            <person name="Lundell T."/>
            <person name="Morin E."/>
            <person name="Murat C."/>
            <person name="Riley R."/>
            <person name="Ohm R."/>
            <person name="Sun H."/>
            <person name="Tunlid A."/>
            <person name="Henrissat B."/>
            <person name="Grigoriev I.V."/>
            <person name="Hibbett D.S."/>
            <person name="Martin F."/>
        </authorList>
    </citation>
    <scope>NUCLEOTIDE SEQUENCE [LARGE SCALE GENOMIC DNA]</scope>
    <source>
        <strain evidence="3">h7</strain>
    </source>
</reference>
<proteinExistence type="predicted"/>
<organism evidence="2 3">
    <name type="scientific">Hebeloma cylindrosporum</name>
    <dbReference type="NCBI Taxonomy" id="76867"/>
    <lineage>
        <taxon>Eukaryota</taxon>
        <taxon>Fungi</taxon>
        <taxon>Dikarya</taxon>
        <taxon>Basidiomycota</taxon>
        <taxon>Agaricomycotina</taxon>
        <taxon>Agaricomycetes</taxon>
        <taxon>Agaricomycetidae</taxon>
        <taxon>Agaricales</taxon>
        <taxon>Agaricineae</taxon>
        <taxon>Hymenogastraceae</taxon>
        <taxon>Hebeloma</taxon>
    </lineage>
</organism>
<reference evidence="2 3" key="1">
    <citation type="submission" date="2014-04" db="EMBL/GenBank/DDBJ databases">
        <authorList>
            <consortium name="DOE Joint Genome Institute"/>
            <person name="Kuo A."/>
            <person name="Gay G."/>
            <person name="Dore J."/>
            <person name="Kohler A."/>
            <person name="Nagy L.G."/>
            <person name="Floudas D."/>
            <person name="Copeland A."/>
            <person name="Barry K.W."/>
            <person name="Cichocki N."/>
            <person name="Veneault-Fourrey C."/>
            <person name="LaButti K."/>
            <person name="Lindquist E.A."/>
            <person name="Lipzen A."/>
            <person name="Lundell T."/>
            <person name="Morin E."/>
            <person name="Murat C."/>
            <person name="Sun H."/>
            <person name="Tunlid A."/>
            <person name="Henrissat B."/>
            <person name="Grigoriev I.V."/>
            <person name="Hibbett D.S."/>
            <person name="Martin F."/>
            <person name="Nordberg H.P."/>
            <person name="Cantor M.N."/>
            <person name="Hua S.X."/>
        </authorList>
    </citation>
    <scope>NUCLEOTIDE SEQUENCE [LARGE SCALE GENOMIC DNA]</scope>
    <source>
        <strain evidence="3">h7</strain>
    </source>
</reference>
<evidence type="ECO:0000313" key="2">
    <source>
        <dbReference type="EMBL" id="KIM47223.1"/>
    </source>
</evidence>
<evidence type="ECO:0000256" key="1">
    <source>
        <dbReference type="SAM" id="MobiDB-lite"/>
    </source>
</evidence>
<dbReference type="HOGENOM" id="CLU_2061782_0_0_1"/>
<feature type="region of interest" description="Disordered" evidence="1">
    <location>
        <begin position="1"/>
        <end position="29"/>
    </location>
</feature>
<gene>
    <name evidence="2" type="ORF">M413DRAFT_7782</name>
</gene>
<sequence length="119" mass="12922">MSISQQQIGEGSNFNPFPPSQKKCKAEEEVQGEMDDGSITAVHTLEGRKLYLTVGQERGSSNDDDGDSSCAAFAPTARYPPPCFFDEFDDFTLLAIAYGGVEVGCEWLSLWATCVIGRS</sequence>
<dbReference type="Proteomes" id="UP000053424">
    <property type="component" value="Unassembled WGS sequence"/>
</dbReference>
<keyword evidence="3" id="KW-1185">Reference proteome</keyword>
<accession>A0A0C2YBL3</accession>
<evidence type="ECO:0000313" key="3">
    <source>
        <dbReference type="Proteomes" id="UP000053424"/>
    </source>
</evidence>
<dbReference type="AlphaFoldDB" id="A0A0C2YBL3"/>
<protein>
    <submittedName>
        <fullName evidence="2">Uncharacterized protein</fullName>
    </submittedName>
</protein>